<dbReference type="InterPro" id="IPR045388">
    <property type="entry name" value="HHL1-like"/>
</dbReference>
<evidence type="ECO:0000256" key="1">
    <source>
        <dbReference type="SAM" id="MobiDB-lite"/>
    </source>
</evidence>
<dbReference type="EMBL" id="JAHHIF010000016">
    <property type="protein sequence ID" value="MBW4545561.1"/>
    <property type="molecule type" value="Genomic_DNA"/>
</dbReference>
<reference evidence="2" key="2">
    <citation type="journal article" date="2022" name="Microbiol. Resour. Announc.">
        <title>Metagenome Sequencing to Explore Phylogenomics of Terrestrial Cyanobacteria.</title>
        <authorList>
            <person name="Ward R.D."/>
            <person name="Stajich J.E."/>
            <person name="Johansen J.R."/>
            <person name="Huntemann M."/>
            <person name="Clum A."/>
            <person name="Foster B."/>
            <person name="Foster B."/>
            <person name="Roux S."/>
            <person name="Palaniappan K."/>
            <person name="Varghese N."/>
            <person name="Mukherjee S."/>
            <person name="Reddy T.B.K."/>
            <person name="Daum C."/>
            <person name="Copeland A."/>
            <person name="Chen I.A."/>
            <person name="Ivanova N.N."/>
            <person name="Kyrpides N.C."/>
            <person name="Shapiro N."/>
            <person name="Eloe-Fadrosh E.A."/>
            <person name="Pietrasiak N."/>
        </authorList>
    </citation>
    <scope>NUCLEOTIDE SEQUENCE</scope>
    <source>
        <strain evidence="2">CPER-KK1</strain>
    </source>
</reference>
<evidence type="ECO:0000313" key="3">
    <source>
        <dbReference type="Proteomes" id="UP000753908"/>
    </source>
</evidence>
<name>A0A951PLT0_9CYAN</name>
<reference evidence="2" key="1">
    <citation type="submission" date="2021-05" db="EMBL/GenBank/DDBJ databases">
        <authorList>
            <person name="Pietrasiak N."/>
            <person name="Ward R."/>
            <person name="Stajich J.E."/>
            <person name="Kurbessoian T."/>
        </authorList>
    </citation>
    <scope>NUCLEOTIDE SEQUENCE</scope>
    <source>
        <strain evidence="2">CPER-KK1</strain>
    </source>
</reference>
<gene>
    <name evidence="2" type="ORF">KME25_14105</name>
</gene>
<comment type="caution">
    <text evidence="2">The sequence shown here is derived from an EMBL/GenBank/DDBJ whole genome shotgun (WGS) entry which is preliminary data.</text>
</comment>
<feature type="region of interest" description="Disordered" evidence="1">
    <location>
        <begin position="1"/>
        <end position="29"/>
    </location>
</feature>
<proteinExistence type="predicted"/>
<accession>A0A951PLT0</accession>
<dbReference type="AlphaFoldDB" id="A0A951PLT0"/>
<dbReference type="Proteomes" id="UP000753908">
    <property type="component" value="Unassembled WGS sequence"/>
</dbReference>
<sequence>MATQIGFGKVQPQKQTAKKNKAKRTAAASQYNEMKKSGLPEFNIYVRIKGQKNWFPAGSMTVNRSSQIDQAVFQQEEELLKGIFRLFPKLRKHQAELEYGHRLKDFNDEPIVVATRPQATVGNLIQTTVASVKDRFSSVFKRA</sequence>
<dbReference type="Pfam" id="PF20133">
    <property type="entry name" value="HHL1-like"/>
    <property type="match status" value="1"/>
</dbReference>
<evidence type="ECO:0000313" key="2">
    <source>
        <dbReference type="EMBL" id="MBW4545561.1"/>
    </source>
</evidence>
<protein>
    <submittedName>
        <fullName evidence="2">Uncharacterized protein</fullName>
    </submittedName>
</protein>
<organism evidence="2 3">
    <name type="scientific">Symplocastrum torsivum CPER-KK1</name>
    <dbReference type="NCBI Taxonomy" id="450513"/>
    <lineage>
        <taxon>Bacteria</taxon>
        <taxon>Bacillati</taxon>
        <taxon>Cyanobacteriota</taxon>
        <taxon>Cyanophyceae</taxon>
        <taxon>Oscillatoriophycideae</taxon>
        <taxon>Oscillatoriales</taxon>
        <taxon>Microcoleaceae</taxon>
        <taxon>Symplocastrum</taxon>
    </lineage>
</organism>